<protein>
    <submittedName>
        <fullName evidence="8">Repair protein RadC protein</fullName>
    </submittedName>
</protein>
<evidence type="ECO:0000256" key="1">
    <source>
        <dbReference type="ARBA" id="ARBA00022670"/>
    </source>
</evidence>
<evidence type="ECO:0000313" key="8">
    <source>
        <dbReference type="EMBL" id="KKS30826.1"/>
    </source>
</evidence>
<dbReference type="CDD" id="cd08071">
    <property type="entry name" value="MPN_DUF2466"/>
    <property type="match status" value="1"/>
</dbReference>
<accession>A0A0G1A9P7</accession>
<dbReference type="PROSITE" id="PS01302">
    <property type="entry name" value="UPF0758"/>
    <property type="match status" value="1"/>
</dbReference>
<reference evidence="8 9" key="1">
    <citation type="journal article" date="2015" name="Nature">
        <title>rRNA introns, odd ribosomes, and small enigmatic genomes across a large radiation of phyla.</title>
        <authorList>
            <person name="Brown C.T."/>
            <person name="Hug L.A."/>
            <person name="Thomas B.C."/>
            <person name="Sharon I."/>
            <person name="Castelle C.J."/>
            <person name="Singh A."/>
            <person name="Wilkins M.J."/>
            <person name="Williams K.H."/>
            <person name="Banfield J.F."/>
        </authorList>
    </citation>
    <scope>NUCLEOTIDE SEQUENCE [LARGE SCALE GENOMIC DNA]</scope>
</reference>
<evidence type="ECO:0000313" key="9">
    <source>
        <dbReference type="Proteomes" id="UP000034160"/>
    </source>
</evidence>
<dbReference type="Pfam" id="PF20582">
    <property type="entry name" value="UPF0758_N"/>
    <property type="match status" value="1"/>
</dbReference>
<evidence type="ECO:0000259" key="7">
    <source>
        <dbReference type="PROSITE" id="PS50249"/>
    </source>
</evidence>
<dbReference type="NCBIfam" id="TIGR00608">
    <property type="entry name" value="radc"/>
    <property type="match status" value="1"/>
</dbReference>
<keyword evidence="3" id="KW-0378">Hydrolase</keyword>
<organism evidence="8 9">
    <name type="scientific">Candidatus Amesbacteria bacterium GW2011_GWA2_42_12</name>
    <dbReference type="NCBI Taxonomy" id="1618356"/>
    <lineage>
        <taxon>Bacteria</taxon>
        <taxon>Candidatus Amesiibacteriota</taxon>
    </lineage>
</organism>
<dbReference type="InterPro" id="IPR020891">
    <property type="entry name" value="UPF0758_CS"/>
</dbReference>
<dbReference type="GO" id="GO:0046872">
    <property type="term" value="F:metal ion binding"/>
    <property type="evidence" value="ECO:0007669"/>
    <property type="project" value="UniProtKB-KW"/>
</dbReference>
<dbReference type="PATRIC" id="fig|1618356.3.peg.774"/>
<dbReference type="NCBIfam" id="NF000642">
    <property type="entry name" value="PRK00024.1"/>
    <property type="match status" value="1"/>
</dbReference>
<evidence type="ECO:0000256" key="2">
    <source>
        <dbReference type="ARBA" id="ARBA00022723"/>
    </source>
</evidence>
<dbReference type="GO" id="GO:0006508">
    <property type="term" value="P:proteolysis"/>
    <property type="evidence" value="ECO:0007669"/>
    <property type="project" value="UniProtKB-KW"/>
</dbReference>
<dbReference type="STRING" id="1618356.UU93_C0030G0002"/>
<proteinExistence type="inferred from homology"/>
<comment type="caution">
    <text evidence="8">The sequence shown here is derived from an EMBL/GenBank/DDBJ whole genome shotgun (WGS) entry which is preliminary data.</text>
</comment>
<dbReference type="InterPro" id="IPR001405">
    <property type="entry name" value="UPF0758"/>
</dbReference>
<name>A0A0G1A9P7_9BACT</name>
<evidence type="ECO:0000256" key="4">
    <source>
        <dbReference type="ARBA" id="ARBA00022833"/>
    </source>
</evidence>
<dbReference type="InterPro" id="IPR025657">
    <property type="entry name" value="RadC_JAB"/>
</dbReference>
<keyword evidence="5" id="KW-0482">Metalloprotease</keyword>
<gene>
    <name evidence="8" type="ORF">UU93_C0030G0002</name>
</gene>
<feature type="domain" description="MPN" evidence="7">
    <location>
        <begin position="97"/>
        <end position="218"/>
    </location>
</feature>
<dbReference type="Gene3D" id="3.40.140.10">
    <property type="entry name" value="Cytidine Deaminase, domain 2"/>
    <property type="match status" value="1"/>
</dbReference>
<dbReference type="PANTHER" id="PTHR30471">
    <property type="entry name" value="DNA REPAIR PROTEIN RADC"/>
    <property type="match status" value="1"/>
</dbReference>
<comment type="similarity">
    <text evidence="6">Belongs to the UPF0758 family.</text>
</comment>
<sequence length="226" mass="24975">MAKLKSLAKIDLPREKLEKYGPTKLEDYELLAILLGSGIKGKNVLTLAKSILQKVNEVGPRISTQDIRGIKGVGSVRAIQIIAILELSARLTDPKPEVLSSKDIWNLCSDIRNSKREHFLAFFLDTQSRLIERQIISVGTLSTSLIHPRELFEPAITLHAASIVIAHNHPSGSLDPSDSDIKITKILEESGKLLGIPLEKHVIVTSVSFQAIPQKNLNSKYHILNI</sequence>
<dbReference type="AlphaFoldDB" id="A0A0G1A9P7"/>
<dbReference type="Proteomes" id="UP000034160">
    <property type="component" value="Unassembled WGS sequence"/>
</dbReference>
<keyword evidence="2" id="KW-0479">Metal-binding</keyword>
<dbReference type="PROSITE" id="PS50249">
    <property type="entry name" value="MPN"/>
    <property type="match status" value="1"/>
</dbReference>
<dbReference type="EMBL" id="LCCN01000030">
    <property type="protein sequence ID" value="KKS30826.1"/>
    <property type="molecule type" value="Genomic_DNA"/>
</dbReference>
<dbReference type="InterPro" id="IPR037518">
    <property type="entry name" value="MPN"/>
</dbReference>
<keyword evidence="4" id="KW-0862">Zinc</keyword>
<evidence type="ECO:0000256" key="6">
    <source>
        <dbReference type="RuleBase" id="RU003797"/>
    </source>
</evidence>
<dbReference type="Pfam" id="PF04002">
    <property type="entry name" value="RadC"/>
    <property type="match status" value="1"/>
</dbReference>
<evidence type="ECO:0000256" key="5">
    <source>
        <dbReference type="ARBA" id="ARBA00023049"/>
    </source>
</evidence>
<dbReference type="GO" id="GO:0008237">
    <property type="term" value="F:metallopeptidase activity"/>
    <property type="evidence" value="ECO:0007669"/>
    <property type="project" value="UniProtKB-KW"/>
</dbReference>
<dbReference type="PANTHER" id="PTHR30471:SF3">
    <property type="entry name" value="UPF0758 PROTEIN YEES-RELATED"/>
    <property type="match status" value="1"/>
</dbReference>
<dbReference type="InterPro" id="IPR046778">
    <property type="entry name" value="UPF0758_N"/>
</dbReference>
<evidence type="ECO:0000256" key="3">
    <source>
        <dbReference type="ARBA" id="ARBA00022801"/>
    </source>
</evidence>
<keyword evidence="1" id="KW-0645">Protease</keyword>